<evidence type="ECO:0000313" key="3">
    <source>
        <dbReference type="Proteomes" id="UP001157418"/>
    </source>
</evidence>
<sequence length="180" mass="20740">MKYVKLCYSTTVFTGNSVMESGLKHYAKLRSPALFTLQLCQLCLPYNTNYAKLIIFFFLFSGGFLPGGRVRAPSKIPKINDSELDERTIDSREMLLETALSFAAFIIDRRRIDFETKKEAGKQSPPLLCAVIITRCHYHWPPLNNHHHPRRIRSPPPHLWFAFSTSPIDLQNHHRIPLCS</sequence>
<comment type="caution">
    <text evidence="2">The sequence shown here is derived from an EMBL/GenBank/DDBJ whole genome shotgun (WGS) entry which is preliminary data.</text>
</comment>
<dbReference type="EMBL" id="CAKMRJ010002223">
    <property type="protein sequence ID" value="CAH1426906.1"/>
    <property type="molecule type" value="Genomic_DNA"/>
</dbReference>
<keyword evidence="1" id="KW-0472">Membrane</keyword>
<reference evidence="2 3" key="1">
    <citation type="submission" date="2022-01" db="EMBL/GenBank/DDBJ databases">
        <authorList>
            <person name="Xiong W."/>
            <person name="Schranz E."/>
        </authorList>
    </citation>
    <scope>NUCLEOTIDE SEQUENCE [LARGE SCALE GENOMIC DNA]</scope>
</reference>
<keyword evidence="1" id="KW-0812">Transmembrane</keyword>
<protein>
    <submittedName>
        <fullName evidence="2">Uncharacterized protein</fullName>
    </submittedName>
</protein>
<feature type="transmembrane region" description="Helical" evidence="1">
    <location>
        <begin position="50"/>
        <end position="68"/>
    </location>
</feature>
<organism evidence="2 3">
    <name type="scientific">Lactuca virosa</name>
    <dbReference type="NCBI Taxonomy" id="75947"/>
    <lineage>
        <taxon>Eukaryota</taxon>
        <taxon>Viridiplantae</taxon>
        <taxon>Streptophyta</taxon>
        <taxon>Embryophyta</taxon>
        <taxon>Tracheophyta</taxon>
        <taxon>Spermatophyta</taxon>
        <taxon>Magnoliopsida</taxon>
        <taxon>eudicotyledons</taxon>
        <taxon>Gunneridae</taxon>
        <taxon>Pentapetalae</taxon>
        <taxon>asterids</taxon>
        <taxon>campanulids</taxon>
        <taxon>Asterales</taxon>
        <taxon>Asteraceae</taxon>
        <taxon>Cichorioideae</taxon>
        <taxon>Cichorieae</taxon>
        <taxon>Lactucinae</taxon>
        <taxon>Lactuca</taxon>
    </lineage>
</organism>
<name>A0AAU9MIL9_9ASTR</name>
<dbReference type="AlphaFoldDB" id="A0AAU9MIL9"/>
<proteinExistence type="predicted"/>
<keyword evidence="1" id="KW-1133">Transmembrane helix</keyword>
<accession>A0AAU9MIL9</accession>
<evidence type="ECO:0000313" key="2">
    <source>
        <dbReference type="EMBL" id="CAH1426906.1"/>
    </source>
</evidence>
<dbReference type="Proteomes" id="UP001157418">
    <property type="component" value="Unassembled WGS sequence"/>
</dbReference>
<evidence type="ECO:0000256" key="1">
    <source>
        <dbReference type="SAM" id="Phobius"/>
    </source>
</evidence>
<gene>
    <name evidence="2" type="ORF">LVIROSA_LOCUS13963</name>
</gene>
<keyword evidence="3" id="KW-1185">Reference proteome</keyword>